<feature type="compositionally biased region" description="Basic and acidic residues" evidence="1">
    <location>
        <begin position="42"/>
        <end position="53"/>
    </location>
</feature>
<dbReference type="VEuPathDB" id="FungiDB:CNA03180"/>
<dbReference type="RefSeq" id="XP_566759.1">
    <property type="nucleotide sequence ID" value="XM_566759.2"/>
</dbReference>
<dbReference type="Proteomes" id="UP000002149">
    <property type="component" value="Chromosome 1"/>
</dbReference>
<dbReference type="AlphaFoldDB" id="Q5KPD5"/>
<dbReference type="EMBL" id="AE017341">
    <property type="protein sequence ID" value="AAW40940.1"/>
    <property type="molecule type" value="Genomic_DNA"/>
</dbReference>
<name>Q5KPD5_CRYD1</name>
<sequence length="829" mass="88612">MTGNCSVPAYSDGPLPNVTDGNHEVLRSMSIGKRKLGLENGTEGRMDPDEHGNRGLSEPPSSHTQSTNATMSPHPVLTASSALSMSRGSPYSSTTTTASETRGQHPLAQPPLNANGSNSPSPLPLDFTPIPLAQITNLRKSLSRRRSSYPPATTPGALDSLFSWSASGTPKADLSSLLDSLPGLGEGVDGNKGTGWTPGSNAWEQFIDPSSDIVESTDVLTSMDSQTLRKLQLSASRVVNAPPAAPQSDEAKGNSAPAAPQLSNVLRPPPPTPGKRNIQQSHESEWRSALASVIQIDGVGDVPVLKILQEVWKRGGGDSVTALCLWPSIIVALAIPADSGPDFRVPNPSAQSAMSLQQLYNLTIRHWEPAIFSGLLGHFASGNMPSPAALPADRAFQSQHYGPSTPMRDTDLSQWINLTPGAWSAQHDPFIGSTGQSNLFKPQAPEDAGFPFPLTSGLKAGEKAEDVGRKSLANGVAEEDQMGQSIAEILARMEEEQDGDGPVSVAEDEIQTHSQPSRMSFTELGSQRLNPVDQSFHLPTPETTSSESPNNHNAHNNKIAFSPPTSMSSPFVSAGSTGSVVPTNNESGPGPTKCSAHVKTRPTQVPIPPVDFIPPPPMCMFFNPSFENLQDGKSGVWRGDLEVRGRGGGKFSVLVIGESGMDHLWQSHLWPQSLSYPLKPNNSDECYTSSMIPVSHLAREGLVPITMGMVLCNEPADRIDPYVKMVHGLHAEGVAFHLPCENPRLPVVFLPTKFHANDPLLRLGVAFMGKAGLPYPSAPLSAPRARRHTYDLGATSREEPKNKKRRQSASTGIKPKSGSRRNSKEKEGQ</sequence>
<gene>
    <name evidence="2" type="ordered locus">CNA03180</name>
</gene>
<feature type="compositionally biased region" description="Polar residues" evidence="1">
    <location>
        <begin position="563"/>
        <end position="587"/>
    </location>
</feature>
<evidence type="ECO:0000313" key="2">
    <source>
        <dbReference type="EMBL" id="AAW40940.1"/>
    </source>
</evidence>
<evidence type="ECO:0000256" key="1">
    <source>
        <dbReference type="SAM" id="MobiDB-lite"/>
    </source>
</evidence>
<feature type="region of interest" description="Disordered" evidence="1">
    <location>
        <begin position="240"/>
        <end position="282"/>
    </location>
</feature>
<feature type="region of interest" description="Disordered" evidence="1">
    <location>
        <begin position="1"/>
        <end position="128"/>
    </location>
</feature>
<protein>
    <submittedName>
        <fullName evidence="2">Expressed protein</fullName>
    </submittedName>
</protein>
<dbReference type="HOGENOM" id="CLU_345125_0_0_1"/>
<feature type="region of interest" description="Disordered" evidence="1">
    <location>
        <begin position="494"/>
        <end position="598"/>
    </location>
</feature>
<organism evidence="2 3">
    <name type="scientific">Cryptococcus deneoformans (strain JEC21 / ATCC MYA-565)</name>
    <name type="common">Cryptococcus neoformans var. neoformans serotype D</name>
    <dbReference type="NCBI Taxonomy" id="214684"/>
    <lineage>
        <taxon>Eukaryota</taxon>
        <taxon>Fungi</taxon>
        <taxon>Dikarya</taxon>
        <taxon>Basidiomycota</taxon>
        <taxon>Agaricomycotina</taxon>
        <taxon>Tremellomycetes</taxon>
        <taxon>Tremellales</taxon>
        <taxon>Cryptococcaceae</taxon>
        <taxon>Cryptococcus</taxon>
        <taxon>Cryptococcus neoformans species complex</taxon>
    </lineage>
</organism>
<dbReference type="OrthoDB" id="2592275at2759"/>
<feature type="compositionally biased region" description="Polar residues" evidence="1">
    <location>
        <begin position="59"/>
        <end position="71"/>
    </location>
</feature>
<feature type="compositionally biased region" description="Polar residues" evidence="1">
    <location>
        <begin position="512"/>
        <end position="533"/>
    </location>
</feature>
<dbReference type="InParanoid" id="Q5KPD5"/>
<dbReference type="OMA" id="ESCTATM"/>
<reference evidence="2 3" key="1">
    <citation type="journal article" date="2005" name="Science">
        <title>The genome of the basidiomycetous yeast and human pathogen Cryptococcus neoformans.</title>
        <authorList>
            <person name="Loftus B.J."/>
            <person name="Fung E."/>
            <person name="Roncaglia P."/>
            <person name="Rowley D."/>
            <person name="Amedeo P."/>
            <person name="Bruno D."/>
            <person name="Vamathevan J."/>
            <person name="Miranda M."/>
            <person name="Anderson I.J."/>
            <person name="Fraser J.A."/>
            <person name="Allen J.E."/>
            <person name="Bosdet I.E."/>
            <person name="Brent M.R."/>
            <person name="Chiu R."/>
            <person name="Doering T.L."/>
            <person name="Donlin M.J."/>
            <person name="D'Souza C.A."/>
            <person name="Fox D.S."/>
            <person name="Grinberg V."/>
            <person name="Fu J."/>
            <person name="Fukushima M."/>
            <person name="Haas B.J."/>
            <person name="Huang J.C."/>
            <person name="Janbon G."/>
            <person name="Jones S.J."/>
            <person name="Koo H.L."/>
            <person name="Krzywinski M.I."/>
            <person name="Kwon-Chung J.K."/>
            <person name="Lengeler K.B."/>
            <person name="Maiti R."/>
            <person name="Marra M.A."/>
            <person name="Marra R.E."/>
            <person name="Mathewson C.A."/>
            <person name="Mitchell T.G."/>
            <person name="Pertea M."/>
            <person name="Riggs F.R."/>
            <person name="Salzberg S.L."/>
            <person name="Schein J.E."/>
            <person name="Shvartsbeyn A."/>
            <person name="Shin H."/>
            <person name="Shumway M."/>
            <person name="Specht C.A."/>
            <person name="Suh B.B."/>
            <person name="Tenney A."/>
            <person name="Utterback T.R."/>
            <person name="Wickes B.L."/>
            <person name="Wortman J.R."/>
            <person name="Wye N.H."/>
            <person name="Kronstad J.W."/>
            <person name="Lodge J.K."/>
            <person name="Heitman J."/>
            <person name="Davis R.W."/>
            <person name="Fraser C.M."/>
            <person name="Hyman R.W."/>
        </authorList>
    </citation>
    <scope>NUCLEOTIDE SEQUENCE [LARGE SCALE GENOMIC DNA]</scope>
    <source>
        <strain evidence="3">JEC21 / ATCC MYA-565</strain>
    </source>
</reference>
<evidence type="ECO:0000313" key="3">
    <source>
        <dbReference type="Proteomes" id="UP000002149"/>
    </source>
</evidence>
<dbReference type="STRING" id="214684.Q5KPD5"/>
<feature type="compositionally biased region" description="Polar residues" evidence="1">
    <location>
        <begin position="541"/>
        <end position="556"/>
    </location>
</feature>
<dbReference type="PaxDb" id="214684-Q5KPD5"/>
<dbReference type="KEGG" id="cne:CNA03180"/>
<dbReference type="GeneID" id="3253385"/>
<feature type="compositionally biased region" description="Polar residues" evidence="1">
    <location>
        <begin position="78"/>
        <end position="101"/>
    </location>
</feature>
<feature type="region of interest" description="Disordered" evidence="1">
    <location>
        <begin position="777"/>
        <end position="829"/>
    </location>
</feature>
<proteinExistence type="predicted"/>
<dbReference type="eggNOG" id="ENOG502RB5H">
    <property type="taxonomic scope" value="Eukaryota"/>
</dbReference>
<keyword evidence="3" id="KW-1185">Reference proteome</keyword>
<accession>Q5KPD5</accession>